<keyword evidence="2" id="KW-1185">Reference proteome</keyword>
<proteinExistence type="predicted"/>
<name>A0AAD9NVH5_RIDPI</name>
<accession>A0AAD9NVH5</accession>
<protein>
    <submittedName>
        <fullName evidence="1">Uncharacterized protein</fullName>
    </submittedName>
</protein>
<sequence>MPGCFARIKHGIQDVFAGGRLVMCCDIVHKSFSYTVATTSGGRRTHVSHYFYTYRGVWFLPAADDVDIHVAIRMVSAQESEIRFFYRSDVTALVCNRSFKACTPTHE</sequence>
<organism evidence="1 2">
    <name type="scientific">Ridgeia piscesae</name>
    <name type="common">Tubeworm</name>
    <dbReference type="NCBI Taxonomy" id="27915"/>
    <lineage>
        <taxon>Eukaryota</taxon>
        <taxon>Metazoa</taxon>
        <taxon>Spiralia</taxon>
        <taxon>Lophotrochozoa</taxon>
        <taxon>Annelida</taxon>
        <taxon>Polychaeta</taxon>
        <taxon>Sedentaria</taxon>
        <taxon>Canalipalpata</taxon>
        <taxon>Sabellida</taxon>
        <taxon>Siboglinidae</taxon>
        <taxon>Ridgeia</taxon>
    </lineage>
</organism>
<evidence type="ECO:0000313" key="1">
    <source>
        <dbReference type="EMBL" id="KAK2182456.1"/>
    </source>
</evidence>
<reference evidence="1" key="1">
    <citation type="journal article" date="2023" name="Mol. Biol. Evol.">
        <title>Third-Generation Sequencing Reveals the Adaptive Role of the Epigenome in Three Deep-Sea Polychaetes.</title>
        <authorList>
            <person name="Perez M."/>
            <person name="Aroh O."/>
            <person name="Sun Y."/>
            <person name="Lan Y."/>
            <person name="Juniper S.K."/>
            <person name="Young C.R."/>
            <person name="Angers B."/>
            <person name="Qian P.Y."/>
        </authorList>
    </citation>
    <scope>NUCLEOTIDE SEQUENCE</scope>
    <source>
        <strain evidence="1">R07B-5</strain>
    </source>
</reference>
<dbReference type="EMBL" id="JAODUO010000353">
    <property type="protein sequence ID" value="KAK2182456.1"/>
    <property type="molecule type" value="Genomic_DNA"/>
</dbReference>
<evidence type="ECO:0000313" key="2">
    <source>
        <dbReference type="Proteomes" id="UP001209878"/>
    </source>
</evidence>
<dbReference type="Proteomes" id="UP001209878">
    <property type="component" value="Unassembled WGS sequence"/>
</dbReference>
<gene>
    <name evidence="1" type="ORF">NP493_353g04032</name>
</gene>
<comment type="caution">
    <text evidence="1">The sequence shown here is derived from an EMBL/GenBank/DDBJ whole genome shotgun (WGS) entry which is preliminary data.</text>
</comment>
<dbReference type="AlphaFoldDB" id="A0AAD9NVH5"/>